<dbReference type="NCBIfam" id="TIGR02532">
    <property type="entry name" value="IV_pilin_GFxxxE"/>
    <property type="match status" value="1"/>
</dbReference>
<keyword evidence="2" id="KW-0488">Methylation</keyword>
<name>A0A2K9NR42_BACTC</name>
<protein>
    <recommendedName>
        <fullName evidence="10">Type II secretion system protein J</fullName>
    </recommendedName>
</protein>
<keyword evidence="4 7" id="KW-1133">Transmembrane helix</keyword>
<organism evidence="8 9">
    <name type="scientific">Bacteriovorax stolpii</name>
    <name type="common">Bdellovibrio stolpii</name>
    <dbReference type="NCBI Taxonomy" id="960"/>
    <lineage>
        <taxon>Bacteria</taxon>
        <taxon>Pseudomonadati</taxon>
        <taxon>Bdellovibrionota</taxon>
        <taxon>Bacteriovoracia</taxon>
        <taxon>Bacteriovoracales</taxon>
        <taxon>Bacteriovoracaceae</taxon>
        <taxon>Bacteriovorax</taxon>
    </lineage>
</organism>
<evidence type="ECO:0000256" key="3">
    <source>
        <dbReference type="ARBA" id="ARBA00022692"/>
    </source>
</evidence>
<dbReference type="InterPro" id="IPR012902">
    <property type="entry name" value="N_methyl_site"/>
</dbReference>
<evidence type="ECO:0000256" key="2">
    <source>
        <dbReference type="ARBA" id="ARBA00022481"/>
    </source>
</evidence>
<dbReference type="GO" id="GO:0016020">
    <property type="term" value="C:membrane"/>
    <property type="evidence" value="ECO:0007669"/>
    <property type="project" value="UniProtKB-SubCell"/>
</dbReference>
<evidence type="ECO:0000256" key="6">
    <source>
        <dbReference type="SAM" id="MobiDB-lite"/>
    </source>
</evidence>
<keyword evidence="9" id="KW-1185">Reference proteome</keyword>
<evidence type="ECO:0000256" key="5">
    <source>
        <dbReference type="ARBA" id="ARBA00023136"/>
    </source>
</evidence>
<keyword evidence="3 7" id="KW-0812">Transmembrane</keyword>
<dbReference type="PANTHER" id="PTHR39583">
    <property type="entry name" value="TYPE II SECRETION SYSTEM PROTEIN J-RELATED"/>
    <property type="match status" value="1"/>
</dbReference>
<evidence type="ECO:0000256" key="4">
    <source>
        <dbReference type="ARBA" id="ARBA00022989"/>
    </source>
</evidence>
<dbReference type="Proteomes" id="UP000235584">
    <property type="component" value="Chromosome"/>
</dbReference>
<dbReference type="EMBL" id="CP025704">
    <property type="protein sequence ID" value="AUN97962.1"/>
    <property type="molecule type" value="Genomic_DNA"/>
</dbReference>
<dbReference type="Pfam" id="PF07963">
    <property type="entry name" value="N_methyl"/>
    <property type="match status" value="1"/>
</dbReference>
<feature type="region of interest" description="Disordered" evidence="6">
    <location>
        <begin position="270"/>
        <end position="307"/>
    </location>
</feature>
<dbReference type="AlphaFoldDB" id="A0A2K9NR42"/>
<evidence type="ECO:0008006" key="10">
    <source>
        <dbReference type="Google" id="ProtNLM"/>
    </source>
</evidence>
<dbReference type="OrthoDB" id="5290952at2"/>
<feature type="transmembrane region" description="Helical" evidence="7">
    <location>
        <begin position="21"/>
        <end position="41"/>
    </location>
</feature>
<evidence type="ECO:0000256" key="1">
    <source>
        <dbReference type="ARBA" id="ARBA00004167"/>
    </source>
</evidence>
<evidence type="ECO:0000313" key="8">
    <source>
        <dbReference type="EMBL" id="AUN97962.1"/>
    </source>
</evidence>
<dbReference type="InterPro" id="IPR051621">
    <property type="entry name" value="T2SS_protein_J"/>
</dbReference>
<comment type="subcellular location">
    <subcellularLocation>
        <location evidence="1">Membrane</location>
        <topology evidence="1">Single-pass membrane protein</topology>
    </subcellularLocation>
</comment>
<evidence type="ECO:0000256" key="7">
    <source>
        <dbReference type="SAM" id="Phobius"/>
    </source>
</evidence>
<sequence>MRMWPLDHSKTYSPLKNNQGFTLFEVMIAITILSMISFATYKMIDTNTETKDRVIKEDRQTVQSLTAIGRLDSDISQIYNPLFSNSKIVPTASNSADVYADTNTNANGAFDGRTNNGSLIPQFKSEEKSSIIFLTQANRRKFADSKESRFAWVKYSLRAMEPDPDNPDDKVSGLYEVVRQTIATDIYNSTQDWSKPKFQVVMDKVKELEFSFWDERTKKYTTSLQELNENKNLIRSLKVNVTWIDEDKNEQKLEKTFRVLNPYFNTKQDDIKTGALGGTGGDGSQQGGGFSGGQGTGADQPGEDDDN</sequence>
<feature type="compositionally biased region" description="Gly residues" evidence="6">
    <location>
        <begin position="275"/>
        <end position="296"/>
    </location>
</feature>
<evidence type="ECO:0000313" key="9">
    <source>
        <dbReference type="Proteomes" id="UP000235584"/>
    </source>
</evidence>
<reference evidence="8 9" key="1">
    <citation type="submission" date="2018-01" db="EMBL/GenBank/DDBJ databases">
        <title>Complete genome sequence of Bacteriovorax stolpii DSM12778.</title>
        <authorList>
            <person name="Tang B."/>
            <person name="Chang J."/>
        </authorList>
    </citation>
    <scope>NUCLEOTIDE SEQUENCE [LARGE SCALE GENOMIC DNA]</scope>
    <source>
        <strain evidence="8 9">DSM 12778</strain>
    </source>
</reference>
<dbReference type="KEGG" id="bsto:C0V70_07545"/>
<proteinExistence type="predicted"/>
<keyword evidence="5 7" id="KW-0472">Membrane</keyword>
<accession>A0A2K9NR42</accession>
<gene>
    <name evidence="8" type="ORF">C0V70_07545</name>
</gene>
<dbReference type="GO" id="GO:0015628">
    <property type="term" value="P:protein secretion by the type II secretion system"/>
    <property type="evidence" value="ECO:0007669"/>
    <property type="project" value="TreeGrafter"/>
</dbReference>
<dbReference type="PANTHER" id="PTHR39583:SF2">
    <property type="entry name" value="TYPE II SECRETION SYSTEM PROTEIN J"/>
    <property type="match status" value="1"/>
</dbReference>